<keyword evidence="2" id="KW-1185">Reference proteome</keyword>
<evidence type="ECO:0000313" key="1">
    <source>
        <dbReference type="EMBL" id="SIO13489.1"/>
    </source>
</evidence>
<dbReference type="OrthoDB" id="2484600at2"/>
<dbReference type="PROSITE" id="PS51318">
    <property type="entry name" value="TAT"/>
    <property type="match status" value="1"/>
</dbReference>
<dbReference type="InterPro" id="IPR029062">
    <property type="entry name" value="Class_I_gatase-like"/>
</dbReference>
<proteinExistence type="predicted"/>
<accession>A0A1N6H148</accession>
<dbReference type="EMBL" id="FSRA01000001">
    <property type="protein sequence ID" value="SIO13489.1"/>
    <property type="molecule type" value="Genomic_DNA"/>
</dbReference>
<dbReference type="RefSeq" id="WP_074240100.1">
    <property type="nucleotide sequence ID" value="NZ_FSRA01000001.1"/>
</dbReference>
<dbReference type="Gene3D" id="3.20.20.80">
    <property type="entry name" value="Glycosidases"/>
    <property type="match status" value="1"/>
</dbReference>
<sequence length="706" mass="79863">MKNMEENSRRAFIRNVSLTGLGIGMMQSLPLSAIAEGSSMAGPAMHSLAGPDMPFIPKRLGSWWCTLEDLLWSQKKITDKIKRRAAAFAEADIDTAVSYGFHIRFDFANYFGQLHGYLADVASELHKYNIKFIEHYSCNHVERPRGEAEFKKLHRTQRHHTLLFHDPKAAAHAQYEGHLFHDICEVDLRDGSRGYALQYQMETFCHNNPGFLDMHRKYLQRLEKEVSFDGYQVDDMCNYAGLATCGCKYCRERFKKDYGHVIPPFGDKSFWGDTKKPMLQWGNYENPVFRDWLKMKDDSVADHVKMVKETIGKKPLMTCCSSTGPVTLNAISLNLERIAQHMDFFMLENVGTNIKSVDWIEKDAEALQQKDIAAKRGNVPTIALSYTIYEEGAYLGWGLARFWGVANWASTMQYRLIEDPVDSIEMEDAIRATNNWEIKYSPVDFMEGKDMVEVRLVNNSYNRANGWRGTDGKEHWQKVRSWSEQFVNNNIGYRFLRAEELADAAALKAEGTPLVLDSMGCVSDAQFNAIQQYLAAGGKAFLALPFGTHDEKGNKRSKPLSGQLHGKGLHMVETATSGPVVEALIKKGLFRPAIQQTAGDKGWAVRCRDHKGKMILHFMNTDMVAVPHETIRDMGNSPILLNIAANTRNNALVFEVDTRKVPLTALNILSPELKDRRVPVEIIRKSKNSATLKVNLDGVKVYAVAQ</sequence>
<dbReference type="AlphaFoldDB" id="A0A1N6H148"/>
<reference evidence="1 2" key="1">
    <citation type="submission" date="2016-11" db="EMBL/GenBank/DDBJ databases">
        <authorList>
            <person name="Jaros S."/>
            <person name="Januszkiewicz K."/>
            <person name="Wedrychowicz H."/>
        </authorList>
    </citation>
    <scope>NUCLEOTIDE SEQUENCE [LARGE SCALE GENOMIC DNA]</scope>
    <source>
        <strain evidence="1 2">DSM 24787</strain>
    </source>
</reference>
<name>A0A1N6H148_9BACT</name>
<gene>
    <name evidence="1" type="ORF">SAMN04488055_3111</name>
</gene>
<organism evidence="1 2">
    <name type="scientific">Chitinophaga niabensis</name>
    <dbReference type="NCBI Taxonomy" id="536979"/>
    <lineage>
        <taxon>Bacteria</taxon>
        <taxon>Pseudomonadati</taxon>
        <taxon>Bacteroidota</taxon>
        <taxon>Chitinophagia</taxon>
        <taxon>Chitinophagales</taxon>
        <taxon>Chitinophagaceae</taxon>
        <taxon>Chitinophaga</taxon>
    </lineage>
</organism>
<dbReference type="Proteomes" id="UP000185003">
    <property type="component" value="Unassembled WGS sequence"/>
</dbReference>
<dbReference type="STRING" id="536979.SAMN04488055_3111"/>
<dbReference type="InterPro" id="IPR006311">
    <property type="entry name" value="TAT_signal"/>
</dbReference>
<dbReference type="Gene3D" id="3.40.50.880">
    <property type="match status" value="1"/>
</dbReference>
<evidence type="ECO:0000313" key="2">
    <source>
        <dbReference type="Proteomes" id="UP000185003"/>
    </source>
</evidence>
<protein>
    <recommendedName>
        <fullName evidence="3">Beta-galactosidase trimerisation domain-containing protein</fullName>
    </recommendedName>
</protein>
<evidence type="ECO:0008006" key="3">
    <source>
        <dbReference type="Google" id="ProtNLM"/>
    </source>
</evidence>